<dbReference type="SUPFAM" id="SSF49899">
    <property type="entry name" value="Concanavalin A-like lectins/glucanases"/>
    <property type="match status" value="1"/>
</dbReference>
<feature type="domain" description="MAM" evidence="2">
    <location>
        <begin position="7"/>
        <end position="168"/>
    </location>
</feature>
<dbReference type="SMART" id="SM00137">
    <property type="entry name" value="MAM"/>
    <property type="match status" value="1"/>
</dbReference>
<dbReference type="GO" id="GO:0030313">
    <property type="term" value="C:cell envelope"/>
    <property type="evidence" value="ECO:0007669"/>
    <property type="project" value="UniProtKB-SubCell"/>
</dbReference>
<reference evidence="3 4" key="1">
    <citation type="submission" date="2016-12" db="EMBL/GenBank/DDBJ databases">
        <title>Study of bacterial adaptation to deep sea.</title>
        <authorList>
            <person name="Song J."/>
            <person name="Yoshizawa S."/>
            <person name="Kogure K."/>
        </authorList>
    </citation>
    <scope>NUCLEOTIDE SEQUENCE [LARGE SCALE GENOMIC DNA]</scope>
    <source>
        <strain evidence="3 4">SAORIC-165</strain>
    </source>
</reference>
<dbReference type="Gene3D" id="2.60.40.4270">
    <property type="entry name" value="Listeria-Bacteroides repeat domain"/>
    <property type="match status" value="1"/>
</dbReference>
<dbReference type="Pfam" id="PF00629">
    <property type="entry name" value="MAM"/>
    <property type="match status" value="1"/>
</dbReference>
<dbReference type="EMBL" id="MQWA01000001">
    <property type="protein sequence ID" value="PQJ29284.1"/>
    <property type="molecule type" value="Genomic_DNA"/>
</dbReference>
<dbReference type="InterPro" id="IPR042229">
    <property type="entry name" value="Listeria/Bacterioides_rpt_sf"/>
</dbReference>
<dbReference type="PANTHER" id="PTHR23282">
    <property type="entry name" value="APICAL ENDOSOMAL GLYCOPROTEIN PRECURSOR"/>
    <property type="match status" value="1"/>
</dbReference>
<organism evidence="3 4">
    <name type="scientific">Rubritalea profundi</name>
    <dbReference type="NCBI Taxonomy" id="1658618"/>
    <lineage>
        <taxon>Bacteria</taxon>
        <taxon>Pseudomonadati</taxon>
        <taxon>Verrucomicrobiota</taxon>
        <taxon>Verrucomicrobiia</taxon>
        <taxon>Verrucomicrobiales</taxon>
        <taxon>Rubritaleaceae</taxon>
        <taxon>Rubritalea</taxon>
    </lineage>
</organism>
<protein>
    <recommendedName>
        <fullName evidence="2">MAM domain-containing protein</fullName>
    </recommendedName>
</protein>
<dbReference type="GO" id="GO:0016020">
    <property type="term" value="C:membrane"/>
    <property type="evidence" value="ECO:0007669"/>
    <property type="project" value="InterPro"/>
</dbReference>
<gene>
    <name evidence="3" type="ORF">BSZ32_12805</name>
</gene>
<dbReference type="Proteomes" id="UP000239907">
    <property type="component" value="Unassembled WGS sequence"/>
</dbReference>
<evidence type="ECO:0000313" key="4">
    <source>
        <dbReference type="Proteomes" id="UP000239907"/>
    </source>
</evidence>
<dbReference type="InterPro" id="IPR013378">
    <property type="entry name" value="InlB-like_B-rpt"/>
</dbReference>
<evidence type="ECO:0000313" key="3">
    <source>
        <dbReference type="EMBL" id="PQJ29284.1"/>
    </source>
</evidence>
<dbReference type="InterPro" id="IPR013320">
    <property type="entry name" value="ConA-like_dom_sf"/>
</dbReference>
<evidence type="ECO:0000256" key="1">
    <source>
        <dbReference type="ARBA" id="ARBA00004196"/>
    </source>
</evidence>
<proteinExistence type="predicted"/>
<keyword evidence="4" id="KW-1185">Reference proteome</keyword>
<dbReference type="AlphaFoldDB" id="A0A2S7U4H1"/>
<dbReference type="Gene3D" id="2.60.120.200">
    <property type="match status" value="1"/>
</dbReference>
<evidence type="ECO:0000259" key="2">
    <source>
        <dbReference type="PROSITE" id="PS50060"/>
    </source>
</evidence>
<dbReference type="PROSITE" id="PS50060">
    <property type="entry name" value="MAM_2"/>
    <property type="match status" value="1"/>
</dbReference>
<sequence length="379" mass="40147">MTAALPYNESFEGSTNNWTQELSDTLNWTKYSGQTPSGSGTGGTGPTTAKNGNYYLYTEASSNSNKTAESCYWFDLRATVSPEFSFYYHMYGTAMGTLKVEGSIDDSNWTTLFNEPGDKGNAWNSAQVDLSAYAGKYLKLRITGMTGYSWTSDMAIDQLSLDETSTTTYTLSYNSNASISGNVPSSQVKGAGISLTLADAGTMTNTGYKCTGWNSAANGSGTAYALGSSYTTEANLTLYAQWSLTAFETWTEGGLLFSGDTNNDGISNGLAWLLGAGNSSETALNLLPEGSESSGNLVMTFNCLNAANRGSAVMSIQYSKDLGVIDLWTNNSVVIPETSGTVDRVIFVITPNGNVNEVQATIPVAASSVFGRIHGNAAP</sequence>
<name>A0A2S7U4H1_9BACT</name>
<dbReference type="Pfam" id="PF09479">
    <property type="entry name" value="Flg_new"/>
    <property type="match status" value="1"/>
</dbReference>
<accession>A0A2S7U4H1</accession>
<comment type="subcellular location">
    <subcellularLocation>
        <location evidence="1">Cell envelope</location>
    </subcellularLocation>
</comment>
<dbReference type="InterPro" id="IPR051560">
    <property type="entry name" value="MAM_domain-containing"/>
</dbReference>
<dbReference type="InterPro" id="IPR000998">
    <property type="entry name" value="MAM_dom"/>
</dbReference>
<comment type="caution">
    <text evidence="3">The sequence shown here is derived from an EMBL/GenBank/DDBJ whole genome shotgun (WGS) entry which is preliminary data.</text>
</comment>
<dbReference type="PANTHER" id="PTHR23282:SF101">
    <property type="entry name" value="MAM DOMAIN-CONTAINING PROTEIN"/>
    <property type="match status" value="1"/>
</dbReference>